<dbReference type="AlphaFoldDB" id="A0A1E3NQH5"/>
<dbReference type="Proteomes" id="UP000094455">
    <property type="component" value="Unassembled WGS sequence"/>
</dbReference>
<dbReference type="GO" id="GO:0042720">
    <property type="term" value="C:mitochondrial inner membrane peptidase complex"/>
    <property type="evidence" value="ECO:0007669"/>
    <property type="project" value="InterPro"/>
</dbReference>
<keyword evidence="2" id="KW-1185">Reference proteome</keyword>
<sequence length="147" mass="17007">MAPALPVYTREEIENMYPKLNGGDRSDSSGGAMKRGEIPSGCELYELLQNQCTYDGNKVYCLPFKRMFLRCLENKEKEVIGYKLTPLHRSTTSRFDIDGSKGTKVHRNIEITCEEDNRYAYDDGVKEFLRADRILREKIQQYYGKMG</sequence>
<dbReference type="Pfam" id="PF11093">
    <property type="entry name" value="Mitochondr_Som1"/>
    <property type="match status" value="1"/>
</dbReference>
<dbReference type="InterPro" id="IPR024645">
    <property type="entry name" value="Mitochondr_Som1"/>
</dbReference>
<dbReference type="GeneID" id="30181664"/>
<proteinExistence type="predicted"/>
<reference evidence="1 2" key="1">
    <citation type="journal article" date="2016" name="Proc. Natl. Acad. Sci. U.S.A.">
        <title>Comparative genomics of biotechnologically important yeasts.</title>
        <authorList>
            <person name="Riley R."/>
            <person name="Haridas S."/>
            <person name="Wolfe K.H."/>
            <person name="Lopes M.R."/>
            <person name="Hittinger C.T."/>
            <person name="Goeker M."/>
            <person name="Salamov A.A."/>
            <person name="Wisecaver J.H."/>
            <person name="Long T.M."/>
            <person name="Calvey C.H."/>
            <person name="Aerts A.L."/>
            <person name="Barry K.W."/>
            <person name="Choi C."/>
            <person name="Clum A."/>
            <person name="Coughlan A.Y."/>
            <person name="Deshpande S."/>
            <person name="Douglass A.P."/>
            <person name="Hanson S.J."/>
            <person name="Klenk H.-P."/>
            <person name="LaButti K.M."/>
            <person name="Lapidus A."/>
            <person name="Lindquist E.A."/>
            <person name="Lipzen A.M."/>
            <person name="Meier-Kolthoff J.P."/>
            <person name="Ohm R.A."/>
            <person name="Otillar R.P."/>
            <person name="Pangilinan J.L."/>
            <person name="Peng Y."/>
            <person name="Rokas A."/>
            <person name="Rosa C.A."/>
            <person name="Scheuner C."/>
            <person name="Sibirny A.A."/>
            <person name="Slot J.C."/>
            <person name="Stielow J.B."/>
            <person name="Sun H."/>
            <person name="Kurtzman C.P."/>
            <person name="Blackwell M."/>
            <person name="Grigoriev I.V."/>
            <person name="Jeffries T.W."/>
        </authorList>
    </citation>
    <scope>NUCLEOTIDE SEQUENCE [LARGE SCALE GENOMIC DNA]</scope>
    <source>
        <strain evidence="1 2">NRRL Y-2026</strain>
    </source>
</reference>
<dbReference type="EMBL" id="KV454001">
    <property type="protein sequence ID" value="ODQ48315.1"/>
    <property type="molecule type" value="Genomic_DNA"/>
</dbReference>
<evidence type="ECO:0000313" key="1">
    <source>
        <dbReference type="EMBL" id="ODQ48315.1"/>
    </source>
</evidence>
<protein>
    <submittedName>
        <fullName evidence="1">Uncharacterized protein</fullName>
    </submittedName>
</protein>
<gene>
    <name evidence="1" type="ORF">PICMEDRAFT_79922</name>
</gene>
<evidence type="ECO:0000313" key="2">
    <source>
        <dbReference type="Proteomes" id="UP000094455"/>
    </source>
</evidence>
<organism evidence="1 2">
    <name type="scientific">Pichia membranifaciens NRRL Y-2026</name>
    <dbReference type="NCBI Taxonomy" id="763406"/>
    <lineage>
        <taxon>Eukaryota</taxon>
        <taxon>Fungi</taxon>
        <taxon>Dikarya</taxon>
        <taxon>Ascomycota</taxon>
        <taxon>Saccharomycotina</taxon>
        <taxon>Pichiomycetes</taxon>
        <taxon>Pichiales</taxon>
        <taxon>Pichiaceae</taxon>
        <taxon>Pichia</taxon>
    </lineage>
</organism>
<dbReference type="OrthoDB" id="3983163at2759"/>
<dbReference type="RefSeq" id="XP_019019428.1">
    <property type="nucleotide sequence ID" value="XM_019164977.1"/>
</dbReference>
<name>A0A1E3NQH5_9ASCO</name>
<accession>A0A1E3NQH5</accession>